<dbReference type="Gene3D" id="3.40.50.1110">
    <property type="entry name" value="SGNH hydrolase"/>
    <property type="match status" value="1"/>
</dbReference>
<sequence>MGAPLLRRLGVVTALVLVAGCGTVPATAPAAGPPSPLPSSTPSTTPPGALRVVGLGDSVTSGEHCACDDYVTGFGHLLARADGVRVRATDDGESGSTSDGLADELSGRSAADRRLQADVAGADVVVVTMGANDLAPALAAWRAGSCSASCYAPEVAGMGTDLGRVLDRVRTLGDGHSRVLVTTYWNVFTDGRVAERAERNGYLAWSDTVTRAANAAIVLVAGARGATLVDLYAPFKGAGEQDPTGLLAADGDHPDAAGTALISRTVLAAYEAGR</sequence>
<dbReference type="SUPFAM" id="SSF52266">
    <property type="entry name" value="SGNH hydrolase"/>
    <property type="match status" value="1"/>
</dbReference>
<evidence type="ECO:0000256" key="2">
    <source>
        <dbReference type="SAM" id="SignalP"/>
    </source>
</evidence>
<dbReference type="RefSeq" id="WP_204912993.1">
    <property type="nucleotide sequence ID" value="NZ_BAAAYR010000007.1"/>
</dbReference>
<gene>
    <name evidence="4" type="ORF">GCM10022197_41690</name>
</gene>
<feature type="chain" id="PRO_5046381648" description="SGNH hydrolase-type esterase domain-containing protein" evidence="2">
    <location>
        <begin position="31"/>
        <end position="274"/>
    </location>
</feature>
<dbReference type="PROSITE" id="PS51257">
    <property type="entry name" value="PROKAR_LIPOPROTEIN"/>
    <property type="match status" value="1"/>
</dbReference>
<evidence type="ECO:0000313" key="5">
    <source>
        <dbReference type="Proteomes" id="UP001500767"/>
    </source>
</evidence>
<feature type="region of interest" description="Disordered" evidence="1">
    <location>
        <begin position="88"/>
        <end position="107"/>
    </location>
</feature>
<dbReference type="PANTHER" id="PTHR30383:SF5">
    <property type="entry name" value="SGNH HYDROLASE-TYPE ESTERASE DOMAIN-CONTAINING PROTEIN"/>
    <property type="match status" value="1"/>
</dbReference>
<dbReference type="InterPro" id="IPR036514">
    <property type="entry name" value="SGNH_hydro_sf"/>
</dbReference>
<proteinExistence type="predicted"/>
<comment type="caution">
    <text evidence="4">The sequence shown here is derived from an EMBL/GenBank/DDBJ whole genome shotgun (WGS) entry which is preliminary data.</text>
</comment>
<dbReference type="InterPro" id="IPR051532">
    <property type="entry name" value="Ester_Hydrolysis_Enzymes"/>
</dbReference>
<feature type="domain" description="SGNH hydrolase-type esterase" evidence="3">
    <location>
        <begin position="55"/>
        <end position="260"/>
    </location>
</feature>
<keyword evidence="2" id="KW-0732">Signal</keyword>
<evidence type="ECO:0000259" key="3">
    <source>
        <dbReference type="Pfam" id="PF13472"/>
    </source>
</evidence>
<dbReference type="PANTHER" id="PTHR30383">
    <property type="entry name" value="THIOESTERASE 1/PROTEASE 1/LYSOPHOSPHOLIPASE L1"/>
    <property type="match status" value="1"/>
</dbReference>
<accession>A0ABP6Y9U8</accession>
<dbReference type="Pfam" id="PF13472">
    <property type="entry name" value="Lipase_GDSL_2"/>
    <property type="match status" value="1"/>
</dbReference>
<protein>
    <recommendedName>
        <fullName evidence="3">SGNH hydrolase-type esterase domain-containing protein</fullName>
    </recommendedName>
</protein>
<dbReference type="Proteomes" id="UP001500767">
    <property type="component" value="Unassembled WGS sequence"/>
</dbReference>
<dbReference type="InterPro" id="IPR013830">
    <property type="entry name" value="SGNH_hydro"/>
</dbReference>
<feature type="compositionally biased region" description="Low complexity" evidence="1">
    <location>
        <begin position="40"/>
        <end position="50"/>
    </location>
</feature>
<evidence type="ECO:0000313" key="4">
    <source>
        <dbReference type="EMBL" id="GAA3579764.1"/>
    </source>
</evidence>
<name>A0ABP6Y9U8_9ACTN</name>
<organism evidence="4 5">
    <name type="scientific">Microlunatus spumicola</name>
    <dbReference type="NCBI Taxonomy" id="81499"/>
    <lineage>
        <taxon>Bacteria</taxon>
        <taxon>Bacillati</taxon>
        <taxon>Actinomycetota</taxon>
        <taxon>Actinomycetes</taxon>
        <taxon>Propionibacteriales</taxon>
        <taxon>Propionibacteriaceae</taxon>
        <taxon>Microlunatus</taxon>
    </lineage>
</organism>
<dbReference type="EMBL" id="BAAAYR010000007">
    <property type="protein sequence ID" value="GAA3579764.1"/>
    <property type="molecule type" value="Genomic_DNA"/>
</dbReference>
<keyword evidence="5" id="KW-1185">Reference proteome</keyword>
<evidence type="ECO:0000256" key="1">
    <source>
        <dbReference type="SAM" id="MobiDB-lite"/>
    </source>
</evidence>
<feature type="region of interest" description="Disordered" evidence="1">
    <location>
        <begin position="28"/>
        <end position="50"/>
    </location>
</feature>
<feature type="signal peptide" evidence="2">
    <location>
        <begin position="1"/>
        <end position="30"/>
    </location>
</feature>
<reference evidence="5" key="1">
    <citation type="journal article" date="2019" name="Int. J. Syst. Evol. Microbiol.">
        <title>The Global Catalogue of Microorganisms (GCM) 10K type strain sequencing project: providing services to taxonomists for standard genome sequencing and annotation.</title>
        <authorList>
            <consortium name="The Broad Institute Genomics Platform"/>
            <consortium name="The Broad Institute Genome Sequencing Center for Infectious Disease"/>
            <person name="Wu L."/>
            <person name="Ma J."/>
        </authorList>
    </citation>
    <scope>NUCLEOTIDE SEQUENCE [LARGE SCALE GENOMIC DNA]</scope>
    <source>
        <strain evidence="5">JCM 16540</strain>
    </source>
</reference>